<dbReference type="GO" id="GO:0050661">
    <property type="term" value="F:NADP binding"/>
    <property type="evidence" value="ECO:0007669"/>
    <property type="project" value="TreeGrafter"/>
</dbReference>
<dbReference type="AlphaFoldDB" id="A0A9P4WHJ2"/>
<evidence type="ECO:0000256" key="1">
    <source>
        <dbReference type="ARBA" id="ARBA00007870"/>
    </source>
</evidence>
<feature type="region of interest" description="Disordered" evidence="4">
    <location>
        <begin position="464"/>
        <end position="508"/>
    </location>
</feature>
<evidence type="ECO:0000313" key="7">
    <source>
        <dbReference type="EMBL" id="KAF3032459.1"/>
    </source>
</evidence>
<dbReference type="PANTHER" id="PTHR43765:SF2">
    <property type="entry name" value="2-DEHYDROPANTOATE 2-REDUCTASE"/>
    <property type="match status" value="1"/>
</dbReference>
<evidence type="ECO:0000259" key="5">
    <source>
        <dbReference type="Pfam" id="PF02558"/>
    </source>
</evidence>
<dbReference type="Gene3D" id="1.10.1040.10">
    <property type="entry name" value="N-(1-d-carboxylethyl)-l-norvaline Dehydrogenase, domain 2"/>
    <property type="match status" value="1"/>
</dbReference>
<dbReference type="InterPro" id="IPR013332">
    <property type="entry name" value="KPR_N"/>
</dbReference>
<dbReference type="InterPro" id="IPR013752">
    <property type="entry name" value="KPA_reductase"/>
</dbReference>
<dbReference type="Pfam" id="PF08546">
    <property type="entry name" value="ApbA_C"/>
    <property type="match status" value="1"/>
</dbReference>
<feature type="domain" description="Ketopantoate reductase N-terminal" evidence="5">
    <location>
        <begin position="54"/>
        <end position="238"/>
    </location>
</feature>
<dbReference type="SUPFAM" id="SSF48179">
    <property type="entry name" value="6-phosphogluconate dehydrogenase C-terminal domain-like"/>
    <property type="match status" value="1"/>
</dbReference>
<dbReference type="InterPro" id="IPR036291">
    <property type="entry name" value="NAD(P)-bd_dom_sf"/>
</dbReference>
<protein>
    <recommendedName>
        <fullName evidence="9">2-dehydropantoate 2-reductase</fullName>
    </recommendedName>
</protein>
<dbReference type="GO" id="GO:0008677">
    <property type="term" value="F:2-dehydropantoate 2-reductase activity"/>
    <property type="evidence" value="ECO:0007669"/>
    <property type="project" value="TreeGrafter"/>
</dbReference>
<feature type="domain" description="Ketopantoate reductase C-terminal" evidence="6">
    <location>
        <begin position="315"/>
        <end position="447"/>
    </location>
</feature>
<dbReference type="InterPro" id="IPR008927">
    <property type="entry name" value="6-PGluconate_DH-like_C_sf"/>
</dbReference>
<dbReference type="Gene3D" id="3.40.50.720">
    <property type="entry name" value="NAD(P)-binding Rossmann-like Domain"/>
    <property type="match status" value="1"/>
</dbReference>
<dbReference type="PANTHER" id="PTHR43765">
    <property type="entry name" value="2-DEHYDROPANTOATE 2-REDUCTASE-RELATED"/>
    <property type="match status" value="1"/>
</dbReference>
<gene>
    <name evidence="7" type="ORF">E8E12_002191</name>
</gene>
<name>A0A9P4WHJ2_9PLEO</name>
<keyword evidence="2" id="KW-0521">NADP</keyword>
<dbReference type="InterPro" id="IPR013328">
    <property type="entry name" value="6PGD_dom2"/>
</dbReference>
<dbReference type="GO" id="GO:0005739">
    <property type="term" value="C:mitochondrion"/>
    <property type="evidence" value="ECO:0007669"/>
    <property type="project" value="TreeGrafter"/>
</dbReference>
<keyword evidence="8" id="KW-1185">Reference proteome</keyword>
<proteinExistence type="inferred from homology"/>
<evidence type="ECO:0000256" key="3">
    <source>
        <dbReference type="ARBA" id="ARBA00023002"/>
    </source>
</evidence>
<dbReference type="SUPFAM" id="SSF51735">
    <property type="entry name" value="NAD(P)-binding Rossmann-fold domains"/>
    <property type="match status" value="1"/>
</dbReference>
<dbReference type="InterPro" id="IPR050838">
    <property type="entry name" value="Ketopantoate_reductase"/>
</dbReference>
<feature type="compositionally biased region" description="Basic and acidic residues" evidence="4">
    <location>
        <begin position="466"/>
        <end position="508"/>
    </location>
</feature>
<dbReference type="OrthoDB" id="73846at2759"/>
<organism evidence="7 8">
    <name type="scientific">Didymella heteroderae</name>
    <dbReference type="NCBI Taxonomy" id="1769908"/>
    <lineage>
        <taxon>Eukaryota</taxon>
        <taxon>Fungi</taxon>
        <taxon>Dikarya</taxon>
        <taxon>Ascomycota</taxon>
        <taxon>Pezizomycotina</taxon>
        <taxon>Dothideomycetes</taxon>
        <taxon>Pleosporomycetidae</taxon>
        <taxon>Pleosporales</taxon>
        <taxon>Pleosporineae</taxon>
        <taxon>Didymellaceae</taxon>
        <taxon>Didymella</taxon>
    </lineage>
</organism>
<evidence type="ECO:0000256" key="2">
    <source>
        <dbReference type="ARBA" id="ARBA00022857"/>
    </source>
</evidence>
<dbReference type="Pfam" id="PF02558">
    <property type="entry name" value="ApbA"/>
    <property type="match status" value="1"/>
</dbReference>
<dbReference type="FunFam" id="1.10.1040.10:FF:000038">
    <property type="entry name" value="Probable 2-dehydropantoate 2-reductase"/>
    <property type="match status" value="1"/>
</dbReference>
<evidence type="ECO:0008006" key="9">
    <source>
        <dbReference type="Google" id="ProtNLM"/>
    </source>
</evidence>
<dbReference type="EMBL" id="SWKV01000100">
    <property type="protein sequence ID" value="KAF3032459.1"/>
    <property type="molecule type" value="Genomic_DNA"/>
</dbReference>
<feature type="region of interest" description="Disordered" evidence="4">
    <location>
        <begin position="1"/>
        <end position="27"/>
    </location>
</feature>
<feature type="compositionally biased region" description="Polar residues" evidence="4">
    <location>
        <begin position="263"/>
        <end position="279"/>
    </location>
</feature>
<comment type="caution">
    <text evidence="7">The sequence shown here is derived from an EMBL/GenBank/DDBJ whole genome shotgun (WGS) entry which is preliminary data.</text>
</comment>
<evidence type="ECO:0000313" key="8">
    <source>
        <dbReference type="Proteomes" id="UP000758155"/>
    </source>
</evidence>
<feature type="compositionally biased region" description="Basic and acidic residues" evidence="4">
    <location>
        <begin position="239"/>
        <end position="257"/>
    </location>
</feature>
<keyword evidence="3" id="KW-0560">Oxidoreductase</keyword>
<reference evidence="7" key="1">
    <citation type="submission" date="2019-04" db="EMBL/GenBank/DDBJ databases">
        <title>Sequencing of skin fungus with MAO and IRED activity.</title>
        <authorList>
            <person name="Marsaioli A.J."/>
            <person name="Bonatto J.M.C."/>
            <person name="Reis Junior O."/>
        </authorList>
    </citation>
    <scope>NUCLEOTIDE SEQUENCE</scope>
    <source>
        <strain evidence="7">28M1</strain>
    </source>
</reference>
<dbReference type="Proteomes" id="UP000758155">
    <property type="component" value="Unassembled WGS sequence"/>
</dbReference>
<accession>A0A9P4WHJ2</accession>
<feature type="region of interest" description="Disordered" evidence="4">
    <location>
        <begin position="238"/>
        <end position="279"/>
    </location>
</feature>
<evidence type="ECO:0000256" key="4">
    <source>
        <dbReference type="SAM" id="MobiDB-lite"/>
    </source>
</evidence>
<sequence length="508" mass="55509">MQRRAFVESGTKREEAAGSSAARGQDAATGTAAPLTLHSAADFYRTKPVLDRRVHILGVGNVGSFIAHSIRGIPNPPPVTLLFPSWDRLNAWQDSEQRLSLVTEGDTETRSGYDAELAIPRIRYHGKEVGLTSAAEGDSAILEGELSAPISSLIVCSKAPVVLQALSAVKHRLTRDSVILFLQNGMGIVDEVSREIFPDPAMRPYYMLGVNSHGVHSTPDTPFTTVHAGFGTLSLGILPHERDRDPASPYAPRDRIRPHSRAQAVQHSPQPPGTQETDVALPTSASVPWTPNQRYLLRTLLRTPVLAATAFSPPDLLQMQLEKLAVNCIINPLTVLLDARNGSILYNYALTRTMRLLLAEISLVMRSLPELQYIPNVDSRFDPGRLETLVVSVAQKTKDNVSSMLADARAGRQTEIEYINGWIVRRGEELGIRCVLNYAVKELVKGKVQMIDLELGEGVPFVGDGKSGRKDGGLEVRRGVAEKEKPDGRKRAGGTKEKHVDGEQKAKL</sequence>
<evidence type="ECO:0000259" key="6">
    <source>
        <dbReference type="Pfam" id="PF08546"/>
    </source>
</evidence>
<comment type="similarity">
    <text evidence="1">Belongs to the ketopantoate reductase family.</text>
</comment>